<accession>A0A2G1W824</accession>
<dbReference type="AlphaFoldDB" id="A0A2G1W824"/>
<evidence type="ECO:0000313" key="2">
    <source>
        <dbReference type="EMBL" id="PHQ35195.1"/>
    </source>
</evidence>
<dbReference type="Proteomes" id="UP000225740">
    <property type="component" value="Unassembled WGS sequence"/>
</dbReference>
<comment type="caution">
    <text evidence="2">The sequence shown here is derived from an EMBL/GenBank/DDBJ whole genome shotgun (WGS) entry which is preliminary data.</text>
</comment>
<keyword evidence="1" id="KW-0472">Membrane</keyword>
<evidence type="ECO:0000313" key="3">
    <source>
        <dbReference type="Proteomes" id="UP000225740"/>
    </source>
</evidence>
<feature type="transmembrane region" description="Helical" evidence="1">
    <location>
        <begin position="36"/>
        <end position="60"/>
    </location>
</feature>
<protein>
    <submittedName>
        <fullName evidence="2">Uncharacterized protein</fullName>
    </submittedName>
</protein>
<keyword evidence="1" id="KW-0812">Transmembrane</keyword>
<reference evidence="2 3" key="1">
    <citation type="submission" date="2017-06" db="EMBL/GenBank/DDBJ databases">
        <title>Description of Rhodopirellula bahusiensis sp. nov.</title>
        <authorList>
            <person name="Kizina J."/>
            <person name="Harder J."/>
        </authorList>
    </citation>
    <scope>NUCLEOTIDE SEQUENCE [LARGE SCALE GENOMIC DNA]</scope>
    <source>
        <strain evidence="2 3">SWK21</strain>
    </source>
</reference>
<keyword evidence="3" id="KW-1185">Reference proteome</keyword>
<evidence type="ECO:0000256" key="1">
    <source>
        <dbReference type="SAM" id="Phobius"/>
    </source>
</evidence>
<dbReference type="EMBL" id="NIZW01000008">
    <property type="protein sequence ID" value="PHQ35195.1"/>
    <property type="molecule type" value="Genomic_DNA"/>
</dbReference>
<feature type="transmembrane region" description="Helical" evidence="1">
    <location>
        <begin position="80"/>
        <end position="102"/>
    </location>
</feature>
<proteinExistence type="predicted"/>
<sequence>MPCTGILHDALKKWCQLAVVRLTKHATRQVPPLDQIAYVVGGLLLCVMIGLFLYMFYLAFSYPGLRDDSGLHDSFWPETAAYVSTAGFLLCGLPGMSMLYFAARYSHACNAGVSQIE</sequence>
<keyword evidence="1" id="KW-1133">Transmembrane helix</keyword>
<gene>
    <name evidence="2" type="ORF">CEE69_12350</name>
</gene>
<name>A0A2G1W824_9BACT</name>
<organism evidence="2 3">
    <name type="scientific">Rhodopirellula bahusiensis</name>
    <dbReference type="NCBI Taxonomy" id="2014065"/>
    <lineage>
        <taxon>Bacteria</taxon>
        <taxon>Pseudomonadati</taxon>
        <taxon>Planctomycetota</taxon>
        <taxon>Planctomycetia</taxon>
        <taxon>Pirellulales</taxon>
        <taxon>Pirellulaceae</taxon>
        <taxon>Rhodopirellula</taxon>
    </lineage>
</organism>